<organism evidence="3 4">
    <name type="scientific">Parnassius apollo</name>
    <name type="common">Apollo butterfly</name>
    <name type="synonym">Papilio apollo</name>
    <dbReference type="NCBI Taxonomy" id="110799"/>
    <lineage>
        <taxon>Eukaryota</taxon>
        <taxon>Metazoa</taxon>
        <taxon>Ecdysozoa</taxon>
        <taxon>Arthropoda</taxon>
        <taxon>Hexapoda</taxon>
        <taxon>Insecta</taxon>
        <taxon>Pterygota</taxon>
        <taxon>Neoptera</taxon>
        <taxon>Endopterygota</taxon>
        <taxon>Lepidoptera</taxon>
        <taxon>Glossata</taxon>
        <taxon>Ditrysia</taxon>
        <taxon>Papilionoidea</taxon>
        <taxon>Papilionidae</taxon>
        <taxon>Parnassiinae</taxon>
        <taxon>Parnassini</taxon>
        <taxon>Parnassius</taxon>
        <taxon>Parnassius</taxon>
    </lineage>
</organism>
<gene>
    <name evidence="3" type="ORF">PAPOLLO_LOCUS4923</name>
</gene>
<dbReference type="Proteomes" id="UP000691718">
    <property type="component" value="Unassembled WGS sequence"/>
</dbReference>
<dbReference type="EMBL" id="CAJQZP010000288">
    <property type="protein sequence ID" value="CAG4953680.1"/>
    <property type="molecule type" value="Genomic_DNA"/>
</dbReference>
<evidence type="ECO:0000313" key="4">
    <source>
        <dbReference type="Proteomes" id="UP000691718"/>
    </source>
</evidence>
<sequence>MKRNKKVVTEPGKSVTVDDFLRQETNASTSSVASVQGRAKTSKNYKLNAKIYKKSGNCQKLVDNGENNRYKMDMIEDERIKCMEGTENGNLVDNFNMDMTQSLKDMYEDEMELIEKIKNEDFTDAIDLKNLQDSLKDDVKEISTLLDKKTGLLKIKKQTKLPGNNNNENKIKVLSTVTLNLPSTSTGKTNTLGLFFRPHVLYSDSNEKLQNKDKENVLEEIELNIKNEKKERKCINKPVKYKDCETTEKLVTTVENKDLLQKVKPIKTSKKENKRGNNSKKQKRSKRLTRNSSGSDTDVSENISYRESSDSSERYVPEDVDKDVEMCTTEFNENNKTMSVENEELLDHHIQHEVHVDKYVLVKFITEKSTKYYVGKVTKIDGIFVSHKFFKKEE</sequence>
<feature type="compositionally biased region" description="Polar residues" evidence="2">
    <location>
        <begin position="290"/>
        <end position="303"/>
    </location>
</feature>
<dbReference type="AlphaFoldDB" id="A0A8S3WDH0"/>
<accession>A0A8S3WDH0</accession>
<evidence type="ECO:0000313" key="3">
    <source>
        <dbReference type="EMBL" id="CAG4953680.1"/>
    </source>
</evidence>
<reference evidence="3" key="1">
    <citation type="submission" date="2021-04" db="EMBL/GenBank/DDBJ databases">
        <authorList>
            <person name="Tunstrom K."/>
        </authorList>
    </citation>
    <scope>NUCLEOTIDE SEQUENCE</scope>
</reference>
<feature type="coiled-coil region" evidence="1">
    <location>
        <begin position="100"/>
        <end position="148"/>
    </location>
</feature>
<feature type="compositionally biased region" description="Basic residues" evidence="2">
    <location>
        <begin position="277"/>
        <end position="289"/>
    </location>
</feature>
<dbReference type="OrthoDB" id="10065929at2759"/>
<protein>
    <submittedName>
        <fullName evidence="3">(apollo) hypothetical protein</fullName>
    </submittedName>
</protein>
<evidence type="ECO:0000256" key="1">
    <source>
        <dbReference type="SAM" id="Coils"/>
    </source>
</evidence>
<proteinExistence type="predicted"/>
<feature type="region of interest" description="Disordered" evidence="2">
    <location>
        <begin position="262"/>
        <end position="319"/>
    </location>
</feature>
<name>A0A8S3WDH0_PARAO</name>
<comment type="caution">
    <text evidence="3">The sequence shown here is derived from an EMBL/GenBank/DDBJ whole genome shotgun (WGS) entry which is preliminary data.</text>
</comment>
<keyword evidence="4" id="KW-1185">Reference proteome</keyword>
<feature type="compositionally biased region" description="Basic and acidic residues" evidence="2">
    <location>
        <begin position="307"/>
        <end position="319"/>
    </location>
</feature>
<evidence type="ECO:0000256" key="2">
    <source>
        <dbReference type="SAM" id="MobiDB-lite"/>
    </source>
</evidence>
<keyword evidence="1" id="KW-0175">Coiled coil</keyword>